<name>A0A2P7N1I2_9CYAN</name>
<dbReference type="InterPro" id="IPR050196">
    <property type="entry name" value="Cytochrome_P450_Monoox"/>
</dbReference>
<dbReference type="RefSeq" id="WP_106501501.1">
    <property type="nucleotide sequence ID" value="NZ_PXXO01000001.1"/>
</dbReference>
<dbReference type="PANTHER" id="PTHR24291">
    <property type="entry name" value="CYTOCHROME P450 FAMILY 4"/>
    <property type="match status" value="1"/>
</dbReference>
<dbReference type="GO" id="GO:0016705">
    <property type="term" value="F:oxidoreductase activity, acting on paired donors, with incorporation or reduction of molecular oxygen"/>
    <property type="evidence" value="ECO:0007669"/>
    <property type="project" value="InterPro"/>
</dbReference>
<dbReference type="Gene3D" id="1.10.630.10">
    <property type="entry name" value="Cytochrome P450"/>
    <property type="match status" value="1"/>
</dbReference>
<dbReference type="Pfam" id="PF00067">
    <property type="entry name" value="p450"/>
    <property type="match status" value="1"/>
</dbReference>
<dbReference type="GO" id="GO:0005506">
    <property type="term" value="F:iron ion binding"/>
    <property type="evidence" value="ECO:0007669"/>
    <property type="project" value="InterPro"/>
</dbReference>
<dbReference type="PRINTS" id="PR00385">
    <property type="entry name" value="P450"/>
</dbReference>
<evidence type="ECO:0000313" key="9">
    <source>
        <dbReference type="Proteomes" id="UP000243002"/>
    </source>
</evidence>
<evidence type="ECO:0000256" key="1">
    <source>
        <dbReference type="ARBA" id="ARBA00010617"/>
    </source>
</evidence>
<dbReference type="InterPro" id="IPR001128">
    <property type="entry name" value="Cyt_P450"/>
</dbReference>
<proteinExistence type="inferred from homology"/>
<evidence type="ECO:0000256" key="3">
    <source>
        <dbReference type="ARBA" id="ARBA00022723"/>
    </source>
</evidence>
<comment type="caution">
    <text evidence="8">The sequence shown here is derived from an EMBL/GenBank/DDBJ whole genome shotgun (WGS) entry which is preliminary data.</text>
</comment>
<keyword evidence="9" id="KW-1185">Reference proteome</keyword>
<sequence length="484" mass="54308">MTNPPTSPEAKEPIYPLPEPYTPNFLRRIRRGLYSWFGLLNEWDFRIPVGALRFMGLNLLLVNDPAAVRQVMVSEVEAFPKHPYTLWILEPLIGRAIFSVNGEEWAQQRRLVDQAFQVAQLQRVLPQMEGAVEALMERLEAQVDGCTGDGGSIDGCPVDADAEMTLVTADVIVRTILSRPLEGAEAEAIFAAFARYQKRAGRALMLRFLRLPRRRLQGYLATHAAPIRAWIAAAIEARLDTGDDSSERSSPQDLLQALIEARDPQSGARFSRDGLVDQVCFLFLAGHETSASSLGMAVYLLGCFPEVQQRLRAEVLQALGSRAGAPDRTLGFDDLRQLSYGAAIFNETLRLYPPVSFFIRESQANTELAGSRCPMRALVTLSPWVVQRHEQHWSDPNAFRPERFLSDANADDRRWARDAFLPYGLGPRKCPGAAFAQQEALLVLAELVRRFEVLPDPEHEPELVARLTLRSRNGIRVRLLRLRS</sequence>
<dbReference type="PRINTS" id="PR00463">
    <property type="entry name" value="EP450I"/>
</dbReference>
<comment type="cofactor">
    <cofactor evidence="7">
        <name>heme</name>
        <dbReference type="ChEBI" id="CHEBI:30413"/>
    </cofactor>
</comment>
<dbReference type="InterPro" id="IPR002401">
    <property type="entry name" value="Cyt_P450_E_grp-I"/>
</dbReference>
<dbReference type="SUPFAM" id="SSF48264">
    <property type="entry name" value="Cytochrome P450"/>
    <property type="match status" value="1"/>
</dbReference>
<evidence type="ECO:0000256" key="7">
    <source>
        <dbReference type="PIRSR" id="PIRSR602401-1"/>
    </source>
</evidence>
<comment type="similarity">
    <text evidence="1">Belongs to the cytochrome P450 family.</text>
</comment>
<dbReference type="Proteomes" id="UP000243002">
    <property type="component" value="Unassembled WGS sequence"/>
</dbReference>
<gene>
    <name evidence="8" type="ORF">C7K55_00795</name>
</gene>
<dbReference type="OrthoDB" id="446280at2"/>
<evidence type="ECO:0000256" key="4">
    <source>
        <dbReference type="ARBA" id="ARBA00023002"/>
    </source>
</evidence>
<dbReference type="InterPro" id="IPR036396">
    <property type="entry name" value="Cyt_P450_sf"/>
</dbReference>
<dbReference type="PANTHER" id="PTHR24291:SF50">
    <property type="entry name" value="BIFUNCTIONAL ALBAFLAVENONE MONOOXYGENASE_TERPENE SYNTHASE"/>
    <property type="match status" value="1"/>
</dbReference>
<accession>A0A2P7N1I2</accession>
<keyword evidence="4" id="KW-0560">Oxidoreductase</keyword>
<dbReference type="EMBL" id="PXXO01000001">
    <property type="protein sequence ID" value="PSJ07314.1"/>
    <property type="molecule type" value="Genomic_DNA"/>
</dbReference>
<evidence type="ECO:0000313" key="8">
    <source>
        <dbReference type="EMBL" id="PSJ07314.1"/>
    </source>
</evidence>
<keyword evidence="2 7" id="KW-0349">Heme</keyword>
<evidence type="ECO:0000256" key="6">
    <source>
        <dbReference type="ARBA" id="ARBA00023033"/>
    </source>
</evidence>
<dbReference type="GO" id="GO:0020037">
    <property type="term" value="F:heme binding"/>
    <property type="evidence" value="ECO:0007669"/>
    <property type="project" value="InterPro"/>
</dbReference>
<reference evidence="8 9" key="1">
    <citation type="journal article" date="2018" name="Environ. Microbiol.">
        <title>Ecological and genomic features of two widespread freshwater picocyanobacteria.</title>
        <authorList>
            <person name="Cabello-Yeves P.J."/>
            <person name="Picazo A."/>
            <person name="Camacho A."/>
            <person name="Callieri C."/>
            <person name="Rosselli R."/>
            <person name="Roda-Garcia J.J."/>
            <person name="Coutinho F.H."/>
            <person name="Rodriguez-Valera F."/>
        </authorList>
    </citation>
    <scope>NUCLEOTIDE SEQUENCE [LARGE SCALE GENOMIC DNA]</scope>
    <source>
        <strain evidence="8 9">Tous</strain>
    </source>
</reference>
<protein>
    <submittedName>
        <fullName evidence="8">Cytochrome P450</fullName>
    </submittedName>
</protein>
<feature type="binding site" description="axial binding residue" evidence="7">
    <location>
        <position position="430"/>
    </location>
    <ligand>
        <name>heme</name>
        <dbReference type="ChEBI" id="CHEBI:30413"/>
    </ligand>
    <ligandPart>
        <name>Fe</name>
        <dbReference type="ChEBI" id="CHEBI:18248"/>
    </ligandPart>
</feature>
<evidence type="ECO:0000256" key="2">
    <source>
        <dbReference type="ARBA" id="ARBA00022617"/>
    </source>
</evidence>
<keyword evidence="6" id="KW-0503">Monooxygenase</keyword>
<evidence type="ECO:0000256" key="5">
    <source>
        <dbReference type="ARBA" id="ARBA00023004"/>
    </source>
</evidence>
<dbReference type="AlphaFoldDB" id="A0A2P7N1I2"/>
<keyword evidence="5 7" id="KW-0408">Iron</keyword>
<dbReference type="GO" id="GO:0004497">
    <property type="term" value="F:monooxygenase activity"/>
    <property type="evidence" value="ECO:0007669"/>
    <property type="project" value="UniProtKB-KW"/>
</dbReference>
<keyword evidence="3 7" id="KW-0479">Metal-binding</keyword>
<organism evidence="8 9">
    <name type="scientific">Cyanobium usitatum str. Tous</name>
    <dbReference type="NCBI Taxonomy" id="2116684"/>
    <lineage>
        <taxon>Bacteria</taxon>
        <taxon>Bacillati</taxon>
        <taxon>Cyanobacteriota</taxon>
        <taxon>Cyanophyceae</taxon>
        <taxon>Synechococcales</taxon>
        <taxon>Prochlorococcaceae</taxon>
        <taxon>Cyanobium</taxon>
    </lineage>
</organism>